<protein>
    <recommendedName>
        <fullName evidence="3">cysteine desulfurase</fullName>
        <ecNumber evidence="3">2.8.1.7</ecNumber>
    </recommendedName>
</protein>
<dbReference type="InterPro" id="IPR015424">
    <property type="entry name" value="PyrdxlP-dep_Trfase"/>
</dbReference>
<evidence type="ECO:0000259" key="9">
    <source>
        <dbReference type="Pfam" id="PF00266"/>
    </source>
</evidence>
<keyword evidence="7" id="KW-0411">Iron-sulfur</keyword>
<evidence type="ECO:0000313" key="11">
    <source>
        <dbReference type="Proteomes" id="UP000824145"/>
    </source>
</evidence>
<keyword evidence="6" id="KW-0408">Iron</keyword>
<gene>
    <name evidence="10" type="ORF">IAB07_05570</name>
</gene>
<accession>A0A9D1SKF9</accession>
<dbReference type="InterPro" id="IPR036390">
    <property type="entry name" value="WH_DNA-bd_sf"/>
</dbReference>
<dbReference type="InterPro" id="IPR000944">
    <property type="entry name" value="Tscrpt_reg_Rrf2"/>
</dbReference>
<evidence type="ECO:0000256" key="5">
    <source>
        <dbReference type="ARBA" id="ARBA00022898"/>
    </source>
</evidence>
<evidence type="ECO:0000313" key="10">
    <source>
        <dbReference type="EMBL" id="HIU63215.1"/>
    </source>
</evidence>
<dbReference type="GO" id="GO:0031071">
    <property type="term" value="F:cysteine desulfurase activity"/>
    <property type="evidence" value="ECO:0007669"/>
    <property type="project" value="UniProtKB-EC"/>
</dbReference>
<name>A0A9D1SKF9_9FIRM</name>
<dbReference type="Gene3D" id="1.10.10.10">
    <property type="entry name" value="Winged helix-like DNA-binding domain superfamily/Winged helix DNA-binding domain"/>
    <property type="match status" value="1"/>
</dbReference>
<dbReference type="GO" id="GO:0008483">
    <property type="term" value="F:transaminase activity"/>
    <property type="evidence" value="ECO:0007669"/>
    <property type="project" value="UniProtKB-KW"/>
</dbReference>
<evidence type="ECO:0000256" key="4">
    <source>
        <dbReference type="ARBA" id="ARBA00022723"/>
    </source>
</evidence>
<dbReference type="InterPro" id="IPR036388">
    <property type="entry name" value="WH-like_DNA-bd_sf"/>
</dbReference>
<dbReference type="PROSITE" id="PS00595">
    <property type="entry name" value="AA_TRANSFER_CLASS_5"/>
    <property type="match status" value="1"/>
</dbReference>
<evidence type="ECO:0000256" key="7">
    <source>
        <dbReference type="ARBA" id="ARBA00023014"/>
    </source>
</evidence>
<dbReference type="InterPro" id="IPR000192">
    <property type="entry name" value="Aminotrans_V_dom"/>
</dbReference>
<dbReference type="InterPro" id="IPR015422">
    <property type="entry name" value="PyrdxlP-dep_Trfase_small"/>
</dbReference>
<dbReference type="FunFam" id="3.40.640.10:FF:000084">
    <property type="entry name" value="IscS-like cysteine desulfurase"/>
    <property type="match status" value="1"/>
</dbReference>
<dbReference type="Gene3D" id="3.90.1150.10">
    <property type="entry name" value="Aspartate Aminotransferase, domain 1"/>
    <property type="match status" value="1"/>
</dbReference>
<evidence type="ECO:0000256" key="6">
    <source>
        <dbReference type="ARBA" id="ARBA00023004"/>
    </source>
</evidence>
<dbReference type="Pfam" id="PF02082">
    <property type="entry name" value="Rrf2"/>
    <property type="match status" value="1"/>
</dbReference>
<evidence type="ECO:0000256" key="2">
    <source>
        <dbReference type="ARBA" id="ARBA00006490"/>
    </source>
</evidence>
<dbReference type="GO" id="GO:0046872">
    <property type="term" value="F:metal ion binding"/>
    <property type="evidence" value="ECO:0007669"/>
    <property type="project" value="UniProtKB-KW"/>
</dbReference>
<dbReference type="SUPFAM" id="SSF46785">
    <property type="entry name" value="Winged helix' DNA-binding domain"/>
    <property type="match status" value="1"/>
</dbReference>
<dbReference type="EC" id="2.8.1.7" evidence="3"/>
<evidence type="ECO:0000256" key="3">
    <source>
        <dbReference type="ARBA" id="ARBA00012239"/>
    </source>
</evidence>
<dbReference type="AlphaFoldDB" id="A0A9D1SKF9"/>
<dbReference type="InterPro" id="IPR015421">
    <property type="entry name" value="PyrdxlP-dep_Trfase_major"/>
</dbReference>
<reference evidence="10" key="2">
    <citation type="journal article" date="2021" name="PeerJ">
        <title>Extensive microbial diversity within the chicken gut microbiome revealed by metagenomics and culture.</title>
        <authorList>
            <person name="Gilroy R."/>
            <person name="Ravi A."/>
            <person name="Getino M."/>
            <person name="Pursley I."/>
            <person name="Horton D.L."/>
            <person name="Alikhan N.F."/>
            <person name="Baker D."/>
            <person name="Gharbi K."/>
            <person name="Hall N."/>
            <person name="Watson M."/>
            <person name="Adriaenssens E.M."/>
            <person name="Foster-Nyarko E."/>
            <person name="Jarju S."/>
            <person name="Secka A."/>
            <person name="Antonio M."/>
            <person name="Oren A."/>
            <person name="Chaudhuri R.R."/>
            <person name="La Ragione R."/>
            <person name="Hildebrand F."/>
            <person name="Pallen M.J."/>
        </authorList>
    </citation>
    <scope>NUCLEOTIDE SEQUENCE</scope>
    <source>
        <strain evidence="10">9366</strain>
    </source>
</reference>
<dbReference type="GO" id="GO:0051536">
    <property type="term" value="F:iron-sulfur cluster binding"/>
    <property type="evidence" value="ECO:0007669"/>
    <property type="project" value="UniProtKB-KW"/>
</dbReference>
<evidence type="ECO:0000256" key="1">
    <source>
        <dbReference type="ARBA" id="ARBA00001933"/>
    </source>
</evidence>
<dbReference type="SUPFAM" id="SSF53383">
    <property type="entry name" value="PLP-dependent transferases"/>
    <property type="match status" value="1"/>
</dbReference>
<dbReference type="PANTHER" id="PTHR11601:SF34">
    <property type="entry name" value="CYSTEINE DESULFURASE"/>
    <property type="match status" value="1"/>
</dbReference>
<comment type="cofactor">
    <cofactor evidence="1">
        <name>pyridoxal 5'-phosphate</name>
        <dbReference type="ChEBI" id="CHEBI:597326"/>
    </cofactor>
</comment>
<keyword evidence="10" id="KW-0032">Aminotransferase</keyword>
<keyword evidence="10" id="KW-0808">Transferase</keyword>
<keyword evidence="5" id="KW-0663">Pyridoxal phosphate</keyword>
<dbReference type="Gene3D" id="3.40.640.10">
    <property type="entry name" value="Type I PLP-dependent aspartate aminotransferase-like (Major domain)"/>
    <property type="match status" value="1"/>
</dbReference>
<keyword evidence="4" id="KW-0479">Metal-binding</keyword>
<proteinExistence type="inferred from homology"/>
<dbReference type="Gene3D" id="1.10.260.50">
    <property type="match status" value="1"/>
</dbReference>
<comment type="similarity">
    <text evidence="2">Belongs to the class-V pyridoxal-phosphate-dependent aminotransferase family. NifS/IscS subfamily.</text>
</comment>
<dbReference type="InterPro" id="IPR020578">
    <property type="entry name" value="Aminotrans_V_PyrdxlP_BS"/>
</dbReference>
<dbReference type="EMBL" id="DVNJ01000031">
    <property type="protein sequence ID" value="HIU63215.1"/>
    <property type="molecule type" value="Genomic_DNA"/>
</dbReference>
<comment type="caution">
    <text evidence="10">The sequence shown here is derived from an EMBL/GenBank/DDBJ whole genome shotgun (WGS) entry which is preliminary data.</text>
</comment>
<comment type="catalytic activity">
    <reaction evidence="8">
        <text>(sulfur carrier)-H + L-cysteine = (sulfur carrier)-SH + L-alanine</text>
        <dbReference type="Rhea" id="RHEA:43892"/>
        <dbReference type="Rhea" id="RHEA-COMP:14737"/>
        <dbReference type="Rhea" id="RHEA-COMP:14739"/>
        <dbReference type="ChEBI" id="CHEBI:29917"/>
        <dbReference type="ChEBI" id="CHEBI:35235"/>
        <dbReference type="ChEBI" id="CHEBI:57972"/>
        <dbReference type="ChEBI" id="CHEBI:64428"/>
        <dbReference type="EC" id="2.8.1.7"/>
    </reaction>
</comment>
<sequence length="503" mass="54858">MKFTKRQIIALNAMHILSELHSDRVMGVKEAAEKLQVNARYLEQLLFVLRKNGFVATKRGVEGGYFLTKKGRDSNADEILSVLDTAVGGGGFSDKVVRRMEDAASSVRFEGEGIYLDNAATTRVDEEVLRKTLPYLTDIYANASSVHGAGRRAMKAVDDARDRIAAQLNVKPWEIYFTSGGSESDNWALKGVAEALEGKGRHIITTCVEHPAVLESCRALQRRGFEVTYLPVGSDGIIELDALKEAIREDTVLISVMAANNETGAIMPIGEVGAIARERGIYFHTDAVQAAGHLDLDAQAINCDLLSLSGHKFYALKGAGVLFKRNNVKCARYADGGEQERGKRAGTLNVPGIVAMGYALEKAYAEREKRDGEIEKMRDMFEKRLKEKGVRAMALSREERLPSHSCLTFEGVDGHLLAARLDERGVYASVGSACSSGSAVTSHVLLAMGLSKEQARATVRFSFGKYNSPEQALRAADIVAEEVAALRSTSDLFARSAAKDRYV</sequence>
<reference evidence="10" key="1">
    <citation type="submission" date="2020-10" db="EMBL/GenBank/DDBJ databases">
        <authorList>
            <person name="Gilroy R."/>
        </authorList>
    </citation>
    <scope>NUCLEOTIDE SEQUENCE</scope>
    <source>
        <strain evidence="10">9366</strain>
    </source>
</reference>
<dbReference type="PANTHER" id="PTHR11601">
    <property type="entry name" value="CYSTEINE DESULFURYLASE FAMILY MEMBER"/>
    <property type="match status" value="1"/>
</dbReference>
<feature type="domain" description="Aminotransferase class V" evidence="9">
    <location>
        <begin position="114"/>
        <end position="471"/>
    </location>
</feature>
<dbReference type="Pfam" id="PF00266">
    <property type="entry name" value="Aminotran_5"/>
    <property type="match status" value="1"/>
</dbReference>
<organism evidence="10 11">
    <name type="scientific">Candidatus Caccalectryoclostridium excrementigallinarum</name>
    <dbReference type="NCBI Taxonomy" id="2840710"/>
    <lineage>
        <taxon>Bacteria</taxon>
        <taxon>Bacillati</taxon>
        <taxon>Bacillota</taxon>
        <taxon>Clostridia</taxon>
        <taxon>Christensenellales</taxon>
        <taxon>Christensenellaceae</taxon>
        <taxon>Christensenellaceae incertae sedis</taxon>
        <taxon>Candidatus Caccalectryoclostridium</taxon>
    </lineage>
</organism>
<evidence type="ECO:0000256" key="8">
    <source>
        <dbReference type="ARBA" id="ARBA00050776"/>
    </source>
</evidence>
<dbReference type="PROSITE" id="PS51197">
    <property type="entry name" value="HTH_RRF2_2"/>
    <property type="match status" value="1"/>
</dbReference>
<dbReference type="Proteomes" id="UP000824145">
    <property type="component" value="Unassembled WGS sequence"/>
</dbReference>